<comment type="cofactor">
    <cofactor evidence="1">
        <name>thiamine diphosphate</name>
        <dbReference type="ChEBI" id="CHEBI:58937"/>
    </cofactor>
</comment>
<dbReference type="AlphaFoldDB" id="X1H7A5"/>
<dbReference type="InterPro" id="IPR012000">
    <property type="entry name" value="Thiamin_PyroP_enz_cen_dom"/>
</dbReference>
<sequence>MADVVITLGAKFDYSLGYGRPPVFDADAKFVQVSIDADMIGYNQGADIGILGSPKAVLKQMINEIKTTKKKPGNSAWLDQIRSLSKASEKQLAEAYSADSLPIHPARLAREVAEFLDKDAVVARDGADCTYWFMPLIKAQSMGQVLTTTAFVVLISFIT</sequence>
<dbReference type="GO" id="GO:0009099">
    <property type="term" value="P:L-valine biosynthetic process"/>
    <property type="evidence" value="ECO:0007669"/>
    <property type="project" value="TreeGrafter"/>
</dbReference>
<feature type="non-terminal residue" evidence="4">
    <location>
        <position position="159"/>
    </location>
</feature>
<feature type="domain" description="Thiamine pyrophosphate enzyme central" evidence="3">
    <location>
        <begin position="2"/>
        <end position="61"/>
    </location>
</feature>
<evidence type="ECO:0000259" key="3">
    <source>
        <dbReference type="Pfam" id="PF00205"/>
    </source>
</evidence>
<dbReference type="GO" id="GO:0050660">
    <property type="term" value="F:flavin adenine dinucleotide binding"/>
    <property type="evidence" value="ECO:0007669"/>
    <property type="project" value="TreeGrafter"/>
</dbReference>
<name>X1H7A5_9ZZZZ</name>
<comment type="caution">
    <text evidence="4">The sequence shown here is derived from an EMBL/GenBank/DDBJ whole genome shotgun (WGS) entry which is preliminary data.</text>
</comment>
<protein>
    <recommendedName>
        <fullName evidence="3">Thiamine pyrophosphate enzyme central domain-containing protein</fullName>
    </recommendedName>
</protein>
<dbReference type="GO" id="GO:0005948">
    <property type="term" value="C:acetolactate synthase complex"/>
    <property type="evidence" value="ECO:0007669"/>
    <property type="project" value="TreeGrafter"/>
</dbReference>
<dbReference type="GO" id="GO:0000287">
    <property type="term" value="F:magnesium ion binding"/>
    <property type="evidence" value="ECO:0007669"/>
    <property type="project" value="InterPro"/>
</dbReference>
<evidence type="ECO:0000256" key="2">
    <source>
        <dbReference type="ARBA" id="ARBA00007812"/>
    </source>
</evidence>
<dbReference type="GO" id="GO:0003984">
    <property type="term" value="F:acetolactate synthase activity"/>
    <property type="evidence" value="ECO:0007669"/>
    <property type="project" value="TreeGrafter"/>
</dbReference>
<dbReference type="Gene3D" id="3.40.50.1220">
    <property type="entry name" value="TPP-binding domain"/>
    <property type="match status" value="1"/>
</dbReference>
<comment type="similarity">
    <text evidence="2">Belongs to the TPP enzyme family.</text>
</comment>
<dbReference type="PANTHER" id="PTHR18968:SF166">
    <property type="entry name" value="2-HYDROXYACYL-COA LYASE 2"/>
    <property type="match status" value="1"/>
</dbReference>
<dbReference type="Gene3D" id="3.40.50.970">
    <property type="match status" value="1"/>
</dbReference>
<dbReference type="SUPFAM" id="SSF52467">
    <property type="entry name" value="DHS-like NAD/FAD-binding domain"/>
    <property type="match status" value="1"/>
</dbReference>
<reference evidence="4" key="1">
    <citation type="journal article" date="2014" name="Front. Microbiol.">
        <title>High frequency of phylogenetically diverse reductive dehalogenase-homologous genes in deep subseafloor sedimentary metagenomes.</title>
        <authorList>
            <person name="Kawai M."/>
            <person name="Futagami T."/>
            <person name="Toyoda A."/>
            <person name="Takaki Y."/>
            <person name="Nishi S."/>
            <person name="Hori S."/>
            <person name="Arai W."/>
            <person name="Tsubouchi T."/>
            <person name="Morono Y."/>
            <person name="Uchiyama I."/>
            <person name="Ito T."/>
            <person name="Fujiyama A."/>
            <person name="Inagaki F."/>
            <person name="Takami H."/>
        </authorList>
    </citation>
    <scope>NUCLEOTIDE SEQUENCE</scope>
    <source>
        <strain evidence="4">Expedition CK06-06</strain>
    </source>
</reference>
<dbReference type="GO" id="GO:0030976">
    <property type="term" value="F:thiamine pyrophosphate binding"/>
    <property type="evidence" value="ECO:0007669"/>
    <property type="project" value="InterPro"/>
</dbReference>
<dbReference type="PANTHER" id="PTHR18968">
    <property type="entry name" value="THIAMINE PYROPHOSPHATE ENZYMES"/>
    <property type="match status" value="1"/>
</dbReference>
<dbReference type="GO" id="GO:0009097">
    <property type="term" value="P:isoleucine biosynthetic process"/>
    <property type="evidence" value="ECO:0007669"/>
    <property type="project" value="TreeGrafter"/>
</dbReference>
<dbReference type="InterPro" id="IPR029035">
    <property type="entry name" value="DHS-like_NAD/FAD-binding_dom"/>
</dbReference>
<evidence type="ECO:0000313" key="4">
    <source>
        <dbReference type="EMBL" id="GAH52945.1"/>
    </source>
</evidence>
<accession>X1H7A5</accession>
<dbReference type="Pfam" id="PF00205">
    <property type="entry name" value="TPP_enzyme_M"/>
    <property type="match status" value="1"/>
</dbReference>
<gene>
    <name evidence="4" type="ORF">S03H2_32041</name>
</gene>
<organism evidence="4">
    <name type="scientific">marine sediment metagenome</name>
    <dbReference type="NCBI Taxonomy" id="412755"/>
    <lineage>
        <taxon>unclassified sequences</taxon>
        <taxon>metagenomes</taxon>
        <taxon>ecological metagenomes</taxon>
    </lineage>
</organism>
<evidence type="ECO:0000256" key="1">
    <source>
        <dbReference type="ARBA" id="ARBA00001964"/>
    </source>
</evidence>
<dbReference type="InterPro" id="IPR045229">
    <property type="entry name" value="TPP_enz"/>
</dbReference>
<dbReference type="EMBL" id="BARU01019458">
    <property type="protein sequence ID" value="GAH52945.1"/>
    <property type="molecule type" value="Genomic_DNA"/>
</dbReference>
<proteinExistence type="inferred from homology"/>